<dbReference type="EMBL" id="ABIB01000001">
    <property type="protein sequence ID" value="EDP98045.1"/>
    <property type="molecule type" value="Genomic_DNA"/>
</dbReference>
<sequence>MPKIIFIYNAKSGKVNSLLDMAHKLISPKTYQCKLCAITHDAFSENEQWKNFREKTKLPLEFLHNDEFEKKYKSIDTKYPAILLQKDQKLTEWIPKSEIEKIENSKELIRLIEAKAETMNFSNPD</sequence>
<dbReference type="AlphaFoldDB" id="A9DJ78"/>
<name>A9DJ78_9FLAO</name>
<gene>
    <name evidence="1" type="ORF">KAOT1_12547</name>
</gene>
<accession>A9DJ78</accession>
<evidence type="ECO:0000313" key="2">
    <source>
        <dbReference type="Proteomes" id="UP000002945"/>
    </source>
</evidence>
<reference evidence="1 2" key="1">
    <citation type="journal article" date="2011" name="J. Bacteriol.">
        <title>Genome sequence of the algicidal bacterium Kordia algicida OT-1.</title>
        <authorList>
            <person name="Lee H.S."/>
            <person name="Kang S.G."/>
            <person name="Kwon K.K."/>
            <person name="Lee J.H."/>
            <person name="Kim S.J."/>
        </authorList>
    </citation>
    <scope>NUCLEOTIDE SEQUENCE [LARGE SCALE GENOMIC DNA]</scope>
    <source>
        <strain evidence="1 2">OT-1</strain>
    </source>
</reference>
<dbReference type="Proteomes" id="UP000002945">
    <property type="component" value="Unassembled WGS sequence"/>
</dbReference>
<organism evidence="1 2">
    <name type="scientific">Kordia algicida OT-1</name>
    <dbReference type="NCBI Taxonomy" id="391587"/>
    <lineage>
        <taxon>Bacteria</taxon>
        <taxon>Pseudomonadati</taxon>
        <taxon>Bacteroidota</taxon>
        <taxon>Flavobacteriia</taxon>
        <taxon>Flavobacteriales</taxon>
        <taxon>Flavobacteriaceae</taxon>
        <taxon>Kordia</taxon>
    </lineage>
</organism>
<evidence type="ECO:0000313" key="1">
    <source>
        <dbReference type="EMBL" id="EDP98045.1"/>
    </source>
</evidence>
<dbReference type="HOGENOM" id="CLU_157878_0_0_10"/>
<keyword evidence="2" id="KW-1185">Reference proteome</keyword>
<dbReference type="RefSeq" id="WP_007095058.1">
    <property type="nucleotide sequence ID" value="NZ_CP142125.1"/>
</dbReference>
<protein>
    <recommendedName>
        <fullName evidence="3">GTPase EngB</fullName>
    </recommendedName>
</protein>
<dbReference type="STRING" id="391587.KAOT1_12547"/>
<proteinExistence type="predicted"/>
<comment type="caution">
    <text evidence="1">The sequence shown here is derived from an EMBL/GenBank/DDBJ whole genome shotgun (WGS) entry which is preliminary data.</text>
</comment>
<dbReference type="eggNOG" id="ENOG5032YEY">
    <property type="taxonomic scope" value="Bacteria"/>
</dbReference>
<evidence type="ECO:0008006" key="3">
    <source>
        <dbReference type="Google" id="ProtNLM"/>
    </source>
</evidence>
<dbReference type="OrthoDB" id="572467at2"/>